<protein>
    <submittedName>
        <fullName evidence="4">IQ motif containing H</fullName>
    </submittedName>
</protein>
<dbReference type="WBParaSite" id="maker-uti_cns_0045402-snap-gene-2.13-mRNA-1">
    <property type="protein sequence ID" value="maker-uti_cns_0045402-snap-gene-2.13-mRNA-1"/>
    <property type="gene ID" value="maker-uti_cns_0045402-snap-gene-2.13"/>
</dbReference>
<organism evidence="3 4">
    <name type="scientific">Macrostomum lignano</name>
    <dbReference type="NCBI Taxonomy" id="282301"/>
    <lineage>
        <taxon>Eukaryota</taxon>
        <taxon>Metazoa</taxon>
        <taxon>Spiralia</taxon>
        <taxon>Lophotrochozoa</taxon>
        <taxon>Platyhelminthes</taxon>
        <taxon>Rhabditophora</taxon>
        <taxon>Macrostomorpha</taxon>
        <taxon>Macrostomida</taxon>
        <taxon>Macrostomidae</taxon>
        <taxon>Macrostomum</taxon>
    </lineage>
</organism>
<feature type="compositionally biased region" description="Low complexity" evidence="1">
    <location>
        <begin position="75"/>
        <end position="84"/>
    </location>
</feature>
<feature type="compositionally biased region" description="Basic and acidic residues" evidence="1">
    <location>
        <begin position="141"/>
        <end position="154"/>
    </location>
</feature>
<dbReference type="PROSITE" id="PS50096">
    <property type="entry name" value="IQ"/>
    <property type="match status" value="1"/>
</dbReference>
<evidence type="ECO:0000313" key="4">
    <source>
        <dbReference type="WBParaSite" id="maker-uti_cns_0045402-snap-gene-2.13-mRNA-1"/>
    </source>
</evidence>
<dbReference type="Proteomes" id="UP000095280">
    <property type="component" value="Unplaced"/>
</dbReference>
<dbReference type="InterPro" id="IPR038752">
    <property type="entry name" value="IQCH"/>
</dbReference>
<dbReference type="SMART" id="SM00015">
    <property type="entry name" value="IQ"/>
    <property type="match status" value="1"/>
</dbReference>
<dbReference type="Pfam" id="PF00612">
    <property type="entry name" value="IQ"/>
    <property type="match status" value="1"/>
</dbReference>
<feature type="region of interest" description="Disordered" evidence="1">
    <location>
        <begin position="75"/>
        <end position="99"/>
    </location>
</feature>
<dbReference type="PANTHER" id="PTHR14465:SF0">
    <property type="entry name" value="IQ DOMAIN-CONTAINING PROTEIN H"/>
    <property type="match status" value="1"/>
</dbReference>
<feature type="region of interest" description="Disordered" evidence="1">
    <location>
        <begin position="238"/>
        <end position="263"/>
    </location>
</feature>
<evidence type="ECO:0000259" key="2">
    <source>
        <dbReference type="Pfam" id="PF24923"/>
    </source>
</evidence>
<sequence>MEESVGQVLLKVQDDLGRLREQLEASSVAVLDGSSGSTTRFDASALQEALVKAETDLRTRSNDVLNRMQVTPVHLPQIHQQQPIQRKDQSHHQKHEHEPLPTVISAKDYKGGLLALMERGEIPPSASVMLEPQPIRHRQAPVHDPDTRPRDRFPADAADPGYTQEGYQLDESKPAKQNGVVKLKLKTSNAACPGKVRLQQFEPPMLRSRSEADRVMQHPPPVAAAAAAAEAAPKSKAAKEVTAAVPRQQSVTAAPPPPTTPASFAAMASRADAPGISRFTIQNGHVRKDASDFQAFQRRCKQLEGIESDLVDRLVEQLERLMQRFTIPMAQVNGELLCDLAELTEPNSTSTDDSELIDCLINRTDVLKLMRRPGRQFVGPGGTERASVVIQKRWRGFLARRDYAKRRRRNQAAKAIADQWKLYTRRLEIRAHLKRTRQMHLDGYKRRFASLQDHWDKWCGKRRVVIHLPSLGYPEKIREGFLNFSRAQNTQMARLCDIRDPNVDVILLSAVAIDDEMTQYYGRLLSGLNGDGQKQQQPVSNRYKIVVPEAAKVFADRSMSLATLLNYSPRALKRIRNLIQGRPAVIIPGYPCQDDLAVADKLDVPILCPEPQVAQLYGTKSGARRIFRAAKVSAPPGDFDIYSLTQLLESLAQLITSNLTVTRWLLKLDSQFDGRGIGFMDVDKLPCYRWALRERRRYGEKWDKKWAQEKVLLRVQEELPELLGSSATRVACPEAYPTWQAFQQEFLSQGGVIEACPPAESVTRLTVDLCIEPSGSVRLLSSGDQLVSAQHPFSCLGISAPQCSVPPAQLNDLCRQVGDACRERRIYGHASVDFVTFEDSETNRQELWATDLSLHYSDTAALSQLFYMATKGRFDPQQHEVFVEKSKTANKSRAPIGRRQRRDRGRRYATMSSRLNHSNLSKLQFAAFFKACRAHGIEFDVNTRTGSLFCLVDPFNRDSVGMATISADLLTSLETFARNLSVIDQEVSTPTDLGDSNFRGLIGELDEGDQRGEGERASINFKPILDFLLRVVLTFICFSSQ</sequence>
<dbReference type="Gene3D" id="1.20.5.190">
    <property type="match status" value="1"/>
</dbReference>
<proteinExistence type="predicted"/>
<evidence type="ECO:0000256" key="1">
    <source>
        <dbReference type="SAM" id="MobiDB-lite"/>
    </source>
</evidence>
<dbReference type="AlphaFoldDB" id="A0A1I8J0K2"/>
<feature type="region of interest" description="Disordered" evidence="1">
    <location>
        <begin position="129"/>
        <end position="158"/>
    </location>
</feature>
<dbReference type="PANTHER" id="PTHR14465">
    <property type="entry name" value="IQ DOMAIN-CONTAINING PROTEIN H"/>
    <property type="match status" value="1"/>
</dbReference>
<dbReference type="Pfam" id="PF24923">
    <property type="entry name" value="ATP-grasp_IQCH"/>
    <property type="match status" value="1"/>
</dbReference>
<feature type="compositionally biased region" description="Basic and acidic residues" evidence="1">
    <location>
        <begin position="85"/>
        <end position="99"/>
    </location>
</feature>
<feature type="domain" description="IQCH-like ATP-grasp" evidence="2">
    <location>
        <begin position="611"/>
        <end position="875"/>
    </location>
</feature>
<name>A0A1I8J0K2_9PLAT</name>
<accession>A0A1I8J0K2</accession>
<keyword evidence="3" id="KW-1185">Reference proteome</keyword>
<dbReference type="InterPro" id="IPR056855">
    <property type="entry name" value="ATP-grasp_IQCH"/>
</dbReference>
<dbReference type="InterPro" id="IPR000048">
    <property type="entry name" value="IQ_motif_EF-hand-BS"/>
</dbReference>
<reference evidence="4" key="1">
    <citation type="submission" date="2016-11" db="UniProtKB">
        <authorList>
            <consortium name="WormBaseParasite"/>
        </authorList>
    </citation>
    <scope>IDENTIFICATION</scope>
</reference>
<evidence type="ECO:0000313" key="3">
    <source>
        <dbReference type="Proteomes" id="UP000095280"/>
    </source>
</evidence>